<accession>A0A0G0K3Y9</accession>
<reference evidence="1 2" key="1">
    <citation type="journal article" date="2015" name="Nature">
        <title>rRNA introns, odd ribosomes, and small enigmatic genomes across a large radiation of phyla.</title>
        <authorList>
            <person name="Brown C.T."/>
            <person name="Hug L.A."/>
            <person name="Thomas B.C."/>
            <person name="Sharon I."/>
            <person name="Castelle C.J."/>
            <person name="Singh A."/>
            <person name="Wilkins M.J."/>
            <person name="Williams K.H."/>
            <person name="Banfield J.F."/>
        </authorList>
    </citation>
    <scope>NUCLEOTIDE SEQUENCE [LARGE SCALE GENOMIC DNA]</scope>
</reference>
<organism evidence="1 2">
    <name type="scientific">Candidatus Shapirobacteria bacterium GW2011_GWE2_38_30</name>
    <dbReference type="NCBI Taxonomy" id="1618490"/>
    <lineage>
        <taxon>Bacteria</taxon>
        <taxon>Candidatus Shapironibacteriota</taxon>
    </lineage>
</organism>
<comment type="caution">
    <text evidence="1">The sequence shown here is derived from an EMBL/GenBank/DDBJ whole genome shotgun (WGS) entry which is preliminary data.</text>
</comment>
<protein>
    <submittedName>
        <fullName evidence="1">Uncharacterized protein</fullName>
    </submittedName>
</protein>
<name>A0A0G0K3Y9_9BACT</name>
<proteinExistence type="predicted"/>
<dbReference type="AlphaFoldDB" id="A0A0G0K3Y9"/>
<evidence type="ECO:0000313" key="1">
    <source>
        <dbReference type="EMBL" id="KKQ70140.1"/>
    </source>
</evidence>
<evidence type="ECO:0000313" key="2">
    <source>
        <dbReference type="Proteomes" id="UP000034406"/>
    </source>
</evidence>
<dbReference type="STRING" id="1618490.US90_C0008G0032"/>
<dbReference type="EMBL" id="LBUT01000008">
    <property type="protein sequence ID" value="KKQ70140.1"/>
    <property type="molecule type" value="Genomic_DNA"/>
</dbReference>
<dbReference type="Proteomes" id="UP000034406">
    <property type="component" value="Unassembled WGS sequence"/>
</dbReference>
<sequence length="128" mass="14676">MKKNRKEGNYRLYTIGVLDSNKLVVNFRRKGVQVVGGSEEVADFSKANCQECKEHSDKKDSWGPDIVEKRGSGLSMIVCREKCRYHRLCEVQGVLGNDIERIDENENKGQKINLVLMWQMVVEGTKKK</sequence>
<gene>
    <name evidence="1" type="ORF">US90_C0008G0032</name>
</gene>